<dbReference type="Pfam" id="PF02931">
    <property type="entry name" value="Neur_chan_LBD"/>
    <property type="match status" value="1"/>
</dbReference>
<name>A0A0D3JY67_EMIH1</name>
<feature type="transmembrane region" description="Helical" evidence="6">
    <location>
        <begin position="332"/>
        <end position="361"/>
    </location>
</feature>
<dbReference type="PaxDb" id="2903-EOD28452"/>
<feature type="transmembrane region" description="Helical" evidence="6">
    <location>
        <begin position="305"/>
        <end position="326"/>
    </location>
</feature>
<dbReference type="PANTHER" id="PTHR18945">
    <property type="entry name" value="NEUROTRANSMITTER GATED ION CHANNEL"/>
    <property type="match status" value="1"/>
</dbReference>
<evidence type="ECO:0000256" key="7">
    <source>
        <dbReference type="SAM" id="SignalP"/>
    </source>
</evidence>
<dbReference type="PROSITE" id="PS50222">
    <property type="entry name" value="EF_HAND_2"/>
    <property type="match status" value="1"/>
</dbReference>
<accession>A0A0D3JY67</accession>
<dbReference type="InterPro" id="IPR006202">
    <property type="entry name" value="Neur_chan_lig-bd"/>
</dbReference>
<sequence>MRESLSALLAATLPQAVAVIPGSARYFPPPAPSYTQQPSAVKPTELSFAGRASGPELTQPSLTSEATRLRSDLLRGYDRLAAPITTVGVQIRFFKVEGVRAAEGSMRLKIWLRLTWSDERLRWNAAEYSNLSYAVFGEHEVWVPDIQPYNTMVGISNTLDAVAMTVSPDGSVFWSRPGMLDVMCKFSGLVAFPFDTLSCVIEMGGWSLSGNVQNITLEDGGYVFSSQEESAGTSYQEYTIKSIEVSRETYFYPCCPDEPWPILKYLVNLDRAHEYYTTLVIWPSVLLTYCSMGVFFMSCEVGERLSYGITLLLAAEVTKVVMANFLPVCGELLWIDLFTVVCSAFSVLSLIESLVVLSLAYHRKKYILPRWIVLMCRLALGYDPAGRTVLADETVLTGGVDPDVEPCAGPIYRSLTRSGAGPGSSEGPGSVWLRGAGLSGAQSTVDAQVVASRLAFYESLFFRIDAEADGYLGLEDMSRFLSFILVEWESEACTRVCKLADLNQDGLIVRREFVELCATVLADEPIPYVEQAAENFLHAQELTQRRSRAHWAGAAQQVDRLARLTLPFLYTTSLLVLFQLDLSDPYLSDPGARMIVGIGVPSMSTAGIIKSLVPTFVVLLCIVGWLGIRSYARQRKLLRKQPTRDEIRLRNGARPRQLPNRLEFRRAFDSLGVRIRSSTSTSRRAAAGLRPTAVPALSEDDDEQVGAAESAEQCSVSVPCPL</sequence>
<feature type="transmembrane region" description="Helical" evidence="6">
    <location>
        <begin position="275"/>
        <end position="298"/>
    </location>
</feature>
<dbReference type="InterPro" id="IPR036719">
    <property type="entry name" value="Neuro-gated_channel_TM_sf"/>
</dbReference>
<dbReference type="GO" id="GO:0005509">
    <property type="term" value="F:calcium ion binding"/>
    <property type="evidence" value="ECO:0007669"/>
    <property type="project" value="InterPro"/>
</dbReference>
<dbReference type="RefSeq" id="XP_005780881.1">
    <property type="nucleotide sequence ID" value="XM_005780824.1"/>
</dbReference>
<keyword evidence="2 6" id="KW-0812">Transmembrane</keyword>
<feature type="transmembrane region" description="Helical" evidence="6">
    <location>
        <begin position="561"/>
        <end position="580"/>
    </location>
</feature>
<feature type="chain" id="PRO_5044185256" description="EF-hand domain-containing protein" evidence="7">
    <location>
        <begin position="19"/>
        <end position="722"/>
    </location>
</feature>
<reference evidence="9" key="2">
    <citation type="submission" date="2024-10" db="UniProtKB">
        <authorList>
            <consortium name="EnsemblProtists"/>
        </authorList>
    </citation>
    <scope>IDENTIFICATION</scope>
</reference>
<dbReference type="Gene3D" id="1.20.58.390">
    <property type="entry name" value="Neurotransmitter-gated ion-channel transmembrane domain"/>
    <property type="match status" value="1"/>
</dbReference>
<dbReference type="HOGENOM" id="CLU_383315_0_0_1"/>
<evidence type="ECO:0000313" key="9">
    <source>
        <dbReference type="EnsemblProtists" id="EOD28452"/>
    </source>
</evidence>
<keyword evidence="10" id="KW-1185">Reference proteome</keyword>
<dbReference type="InterPro" id="IPR002048">
    <property type="entry name" value="EF_hand_dom"/>
</dbReference>
<dbReference type="GO" id="GO:0004888">
    <property type="term" value="F:transmembrane signaling receptor activity"/>
    <property type="evidence" value="ECO:0007669"/>
    <property type="project" value="InterPro"/>
</dbReference>
<dbReference type="InterPro" id="IPR036734">
    <property type="entry name" value="Neur_chan_lig-bd_sf"/>
</dbReference>
<dbReference type="AlphaFoldDB" id="A0A0D3JY67"/>
<feature type="domain" description="EF-hand" evidence="8">
    <location>
        <begin position="452"/>
        <end position="487"/>
    </location>
</feature>
<keyword evidence="3 6" id="KW-1133">Transmembrane helix</keyword>
<keyword evidence="7" id="KW-0732">Signal</keyword>
<evidence type="ECO:0000256" key="3">
    <source>
        <dbReference type="ARBA" id="ARBA00022989"/>
    </source>
</evidence>
<proteinExistence type="predicted"/>
<evidence type="ECO:0000313" key="10">
    <source>
        <dbReference type="Proteomes" id="UP000013827"/>
    </source>
</evidence>
<dbReference type="SUPFAM" id="SSF90112">
    <property type="entry name" value="Neurotransmitter-gated ion-channel transmembrane pore"/>
    <property type="match status" value="1"/>
</dbReference>
<dbReference type="OMA" id="WESEACT"/>
<reference evidence="10" key="1">
    <citation type="journal article" date="2013" name="Nature">
        <title>Pan genome of the phytoplankton Emiliania underpins its global distribution.</title>
        <authorList>
            <person name="Read B.A."/>
            <person name="Kegel J."/>
            <person name="Klute M.J."/>
            <person name="Kuo A."/>
            <person name="Lefebvre S.C."/>
            <person name="Maumus F."/>
            <person name="Mayer C."/>
            <person name="Miller J."/>
            <person name="Monier A."/>
            <person name="Salamov A."/>
            <person name="Young J."/>
            <person name="Aguilar M."/>
            <person name="Claverie J.M."/>
            <person name="Frickenhaus S."/>
            <person name="Gonzalez K."/>
            <person name="Herman E.K."/>
            <person name="Lin Y.C."/>
            <person name="Napier J."/>
            <person name="Ogata H."/>
            <person name="Sarno A.F."/>
            <person name="Shmutz J."/>
            <person name="Schroeder D."/>
            <person name="de Vargas C."/>
            <person name="Verret F."/>
            <person name="von Dassow P."/>
            <person name="Valentin K."/>
            <person name="Van de Peer Y."/>
            <person name="Wheeler G."/>
            <person name="Dacks J.B."/>
            <person name="Delwiche C.F."/>
            <person name="Dyhrman S.T."/>
            <person name="Glockner G."/>
            <person name="John U."/>
            <person name="Richards T."/>
            <person name="Worden A.Z."/>
            <person name="Zhang X."/>
            <person name="Grigoriev I.V."/>
            <person name="Allen A.E."/>
            <person name="Bidle K."/>
            <person name="Borodovsky M."/>
            <person name="Bowler C."/>
            <person name="Brownlee C."/>
            <person name="Cock J.M."/>
            <person name="Elias M."/>
            <person name="Gladyshev V.N."/>
            <person name="Groth M."/>
            <person name="Guda C."/>
            <person name="Hadaegh A."/>
            <person name="Iglesias-Rodriguez M.D."/>
            <person name="Jenkins J."/>
            <person name="Jones B.M."/>
            <person name="Lawson T."/>
            <person name="Leese F."/>
            <person name="Lindquist E."/>
            <person name="Lobanov A."/>
            <person name="Lomsadze A."/>
            <person name="Malik S.B."/>
            <person name="Marsh M.E."/>
            <person name="Mackinder L."/>
            <person name="Mock T."/>
            <person name="Mueller-Roeber B."/>
            <person name="Pagarete A."/>
            <person name="Parker M."/>
            <person name="Probert I."/>
            <person name="Quesneville H."/>
            <person name="Raines C."/>
            <person name="Rensing S.A."/>
            <person name="Riano-Pachon D.M."/>
            <person name="Richier S."/>
            <person name="Rokitta S."/>
            <person name="Shiraiwa Y."/>
            <person name="Soanes D.M."/>
            <person name="van der Giezen M."/>
            <person name="Wahlund T.M."/>
            <person name="Williams B."/>
            <person name="Wilson W."/>
            <person name="Wolfe G."/>
            <person name="Wurch L.L."/>
        </authorList>
    </citation>
    <scope>NUCLEOTIDE SEQUENCE</scope>
</reference>
<organism evidence="9 10">
    <name type="scientific">Emiliania huxleyi (strain CCMP1516)</name>
    <dbReference type="NCBI Taxonomy" id="280463"/>
    <lineage>
        <taxon>Eukaryota</taxon>
        <taxon>Haptista</taxon>
        <taxon>Haptophyta</taxon>
        <taxon>Prymnesiophyceae</taxon>
        <taxon>Isochrysidales</taxon>
        <taxon>Noelaerhabdaceae</taxon>
        <taxon>Emiliania</taxon>
    </lineage>
</organism>
<dbReference type="Gene3D" id="1.10.238.10">
    <property type="entry name" value="EF-hand"/>
    <property type="match status" value="1"/>
</dbReference>
<evidence type="ECO:0000256" key="1">
    <source>
        <dbReference type="ARBA" id="ARBA00004141"/>
    </source>
</evidence>
<evidence type="ECO:0000259" key="8">
    <source>
        <dbReference type="PROSITE" id="PS50222"/>
    </source>
</evidence>
<evidence type="ECO:0000256" key="6">
    <source>
        <dbReference type="SAM" id="Phobius"/>
    </source>
</evidence>
<dbReference type="Proteomes" id="UP000013827">
    <property type="component" value="Unassembled WGS sequence"/>
</dbReference>
<dbReference type="Pfam" id="PF02932">
    <property type="entry name" value="Neur_chan_memb"/>
    <property type="match status" value="1"/>
</dbReference>
<dbReference type="GeneID" id="17273998"/>
<dbReference type="SUPFAM" id="SSF47473">
    <property type="entry name" value="EF-hand"/>
    <property type="match status" value="1"/>
</dbReference>
<dbReference type="GO" id="GO:0005230">
    <property type="term" value="F:extracellular ligand-gated monoatomic ion channel activity"/>
    <property type="evidence" value="ECO:0007669"/>
    <property type="project" value="InterPro"/>
</dbReference>
<dbReference type="InterPro" id="IPR006029">
    <property type="entry name" value="Neurotrans-gated_channel_TM"/>
</dbReference>
<dbReference type="KEGG" id="ehx:EMIHUDRAFT_99941"/>
<dbReference type="STRING" id="2903.R1D0D9"/>
<dbReference type="eggNOG" id="KOG3646">
    <property type="taxonomic scope" value="Eukaryota"/>
</dbReference>
<protein>
    <recommendedName>
        <fullName evidence="8">EF-hand domain-containing protein</fullName>
    </recommendedName>
</protein>
<feature type="region of interest" description="Disordered" evidence="5">
    <location>
        <begin position="682"/>
        <end position="703"/>
    </location>
</feature>
<keyword evidence="4 6" id="KW-0472">Membrane</keyword>
<dbReference type="Gene3D" id="2.70.170.10">
    <property type="entry name" value="Neurotransmitter-gated ion-channel ligand-binding domain"/>
    <property type="match status" value="1"/>
</dbReference>
<dbReference type="SUPFAM" id="SSF63712">
    <property type="entry name" value="Nicotinic receptor ligand binding domain-like"/>
    <property type="match status" value="1"/>
</dbReference>
<evidence type="ECO:0000256" key="2">
    <source>
        <dbReference type="ARBA" id="ARBA00022692"/>
    </source>
</evidence>
<dbReference type="InterPro" id="IPR011992">
    <property type="entry name" value="EF-hand-dom_pair"/>
</dbReference>
<dbReference type="InterPro" id="IPR006201">
    <property type="entry name" value="Neur_channel"/>
</dbReference>
<feature type="signal peptide" evidence="7">
    <location>
        <begin position="1"/>
        <end position="18"/>
    </location>
</feature>
<dbReference type="EnsemblProtists" id="EOD28452">
    <property type="protein sequence ID" value="EOD28452"/>
    <property type="gene ID" value="EMIHUDRAFT_99941"/>
</dbReference>
<comment type="subcellular location">
    <subcellularLocation>
        <location evidence="1">Membrane</location>
        <topology evidence="1">Multi-pass membrane protein</topology>
    </subcellularLocation>
</comment>
<dbReference type="CDD" id="cd18989">
    <property type="entry name" value="LGIC_ECD_cation"/>
    <property type="match status" value="1"/>
</dbReference>
<evidence type="ECO:0000256" key="4">
    <source>
        <dbReference type="ARBA" id="ARBA00023136"/>
    </source>
</evidence>
<evidence type="ECO:0000256" key="5">
    <source>
        <dbReference type="SAM" id="MobiDB-lite"/>
    </source>
</evidence>
<dbReference type="GO" id="GO:0016020">
    <property type="term" value="C:membrane"/>
    <property type="evidence" value="ECO:0007669"/>
    <property type="project" value="UniProtKB-SubCell"/>
</dbReference>
<feature type="transmembrane region" description="Helical" evidence="6">
    <location>
        <begin position="612"/>
        <end position="632"/>
    </location>
</feature>
<dbReference type="InterPro" id="IPR038050">
    <property type="entry name" value="Neuro_actylchol_rec"/>
</dbReference>